<keyword evidence="1" id="KW-0472">Membrane</keyword>
<proteinExistence type="predicted"/>
<dbReference type="CDD" id="cd22997">
    <property type="entry name" value="GT_LH"/>
    <property type="match status" value="1"/>
</dbReference>
<protein>
    <submittedName>
        <fullName evidence="2">Uncharacterized protein</fullName>
    </submittedName>
</protein>
<keyword evidence="1" id="KW-1133">Transmembrane helix</keyword>
<organism evidence="2">
    <name type="scientific">Cyanoptyche gloeocystis</name>
    <dbReference type="NCBI Taxonomy" id="77922"/>
    <lineage>
        <taxon>Eukaryota</taxon>
        <taxon>Glaucocystophyceae</taxon>
        <taxon>Glaucocystophyceae incertae sedis</taxon>
        <taxon>Cyanoptyche</taxon>
    </lineage>
</organism>
<evidence type="ECO:0000313" key="2">
    <source>
        <dbReference type="EMBL" id="CAD9553582.1"/>
    </source>
</evidence>
<evidence type="ECO:0000256" key="1">
    <source>
        <dbReference type="SAM" id="Phobius"/>
    </source>
</evidence>
<dbReference type="EMBL" id="HBGX01002745">
    <property type="protein sequence ID" value="CAD9553582.1"/>
    <property type="molecule type" value="Transcribed_RNA"/>
</dbReference>
<feature type="transmembrane region" description="Helical" evidence="1">
    <location>
        <begin position="12"/>
        <end position="31"/>
    </location>
</feature>
<accession>A0A7S2JP18</accession>
<dbReference type="AlphaFoldDB" id="A0A7S2JP18"/>
<sequence length="402" mass="44899">MYLQSGWGSHQTTLMMVAVMSCLCLLTAYIFTMRSDTGGHYQYMGRAQGQGEGMYSVDQLVIIGVANCAAKQFCKFVRSAVGVKAQVHILGWTGDCLWKQNLLSQKYELTAAFVQKIKQRTRGSPHPQNTQTAPAKPAFSFSQATDELSSAVSPDRSATEPLQPVSTNEDILVMITDTYDVLFQQPPEKILLAYESLGSPPALFSGEVCPPDPYEGEECHSRSGYCAHVVVPTVTDVPFRCLNTGGYICQSEKCMELWKQSKELGAQAGAGANDQKALILGLMRGEVKDVTVDHHLRVIMSMELGAEGRLARDKYFRFDPDKRVVTSRLTGSTPAVLHFASGCFNDRRKELSGPQLFENLWWQRGLPLWNGTEFQLLFERYVHFYDSQLRRVHVEIAKICTK</sequence>
<reference evidence="2" key="1">
    <citation type="submission" date="2021-01" db="EMBL/GenBank/DDBJ databases">
        <authorList>
            <person name="Corre E."/>
            <person name="Pelletier E."/>
            <person name="Niang G."/>
            <person name="Scheremetjew M."/>
            <person name="Finn R."/>
            <person name="Kale V."/>
            <person name="Holt S."/>
            <person name="Cochrane G."/>
            <person name="Meng A."/>
            <person name="Brown T."/>
            <person name="Cohen L."/>
        </authorList>
    </citation>
    <scope>NUCLEOTIDE SEQUENCE</scope>
    <source>
        <strain evidence="2">SAG4.97</strain>
    </source>
</reference>
<gene>
    <name evidence="2" type="ORF">CGLO1086_LOCUS1196</name>
</gene>
<keyword evidence="1" id="KW-0812">Transmembrane</keyword>
<name>A0A7S2JP18_9EUKA</name>